<dbReference type="GO" id="GO:0007076">
    <property type="term" value="P:mitotic chromosome condensation"/>
    <property type="evidence" value="ECO:0007669"/>
    <property type="project" value="InterPro"/>
</dbReference>
<sequence>MVQGILKLFLVHHTYSPIILSQLIALLFHPDEYNSLRKDLEEFFQLYGETKEEAECLSKAFLAVINILFDANENSPFYKVSIKKVSLQLVEYSKQFENSKDFNLK</sequence>
<keyword evidence="3" id="KW-0132">Cell division</keyword>
<proteinExistence type="predicted"/>
<keyword evidence="5" id="KW-0226">DNA condensation</keyword>
<evidence type="ECO:0000313" key="8">
    <source>
        <dbReference type="EMBL" id="GBM04942.1"/>
    </source>
</evidence>
<evidence type="ECO:0000256" key="4">
    <source>
        <dbReference type="ARBA" id="ARBA00022776"/>
    </source>
</evidence>
<keyword evidence="9" id="KW-1185">Reference proteome</keyword>
<dbReference type="GO" id="GO:0000793">
    <property type="term" value="C:condensed chromosome"/>
    <property type="evidence" value="ECO:0007669"/>
    <property type="project" value="TreeGrafter"/>
</dbReference>
<accession>A0A4Y2CKJ5</accession>
<keyword evidence="4" id="KW-0498">Mitosis</keyword>
<dbReference type="EMBL" id="BGPR01086845">
    <property type="protein sequence ID" value="GBM04942.1"/>
    <property type="molecule type" value="Genomic_DNA"/>
</dbReference>
<evidence type="ECO:0000259" key="7">
    <source>
        <dbReference type="Pfam" id="PF12719"/>
    </source>
</evidence>
<evidence type="ECO:0000256" key="3">
    <source>
        <dbReference type="ARBA" id="ARBA00022618"/>
    </source>
</evidence>
<feature type="non-terminal residue" evidence="8">
    <location>
        <position position="105"/>
    </location>
</feature>
<dbReference type="GO" id="GO:0051301">
    <property type="term" value="P:cell division"/>
    <property type="evidence" value="ECO:0007669"/>
    <property type="project" value="UniProtKB-KW"/>
</dbReference>
<comment type="caution">
    <text evidence="8">The sequence shown here is derived from an EMBL/GenBank/DDBJ whole genome shotgun (WGS) entry which is preliminary data.</text>
</comment>
<keyword evidence="6" id="KW-0131">Cell cycle</keyword>
<dbReference type="GO" id="GO:0000796">
    <property type="term" value="C:condensin complex"/>
    <property type="evidence" value="ECO:0007669"/>
    <property type="project" value="InterPro"/>
</dbReference>
<evidence type="ECO:0000313" key="9">
    <source>
        <dbReference type="Proteomes" id="UP000499080"/>
    </source>
</evidence>
<dbReference type="Pfam" id="PF12719">
    <property type="entry name" value="Cnd3"/>
    <property type="match status" value="1"/>
</dbReference>
<name>A0A4Y2CKJ5_ARAVE</name>
<gene>
    <name evidence="8" type="ORF">AVEN_214326_1</name>
</gene>
<organism evidence="8 9">
    <name type="scientific">Araneus ventricosus</name>
    <name type="common">Orbweaver spider</name>
    <name type="synonym">Epeira ventricosa</name>
    <dbReference type="NCBI Taxonomy" id="182803"/>
    <lineage>
        <taxon>Eukaryota</taxon>
        <taxon>Metazoa</taxon>
        <taxon>Ecdysozoa</taxon>
        <taxon>Arthropoda</taxon>
        <taxon>Chelicerata</taxon>
        <taxon>Arachnida</taxon>
        <taxon>Araneae</taxon>
        <taxon>Araneomorphae</taxon>
        <taxon>Entelegynae</taxon>
        <taxon>Araneoidea</taxon>
        <taxon>Araneidae</taxon>
        <taxon>Araneus</taxon>
    </lineage>
</organism>
<dbReference type="PANTHER" id="PTHR14418:SF5">
    <property type="entry name" value="CONDENSIN COMPLEX SUBUNIT 3"/>
    <property type="match status" value="1"/>
</dbReference>
<evidence type="ECO:0000256" key="5">
    <source>
        <dbReference type="ARBA" id="ARBA00023067"/>
    </source>
</evidence>
<evidence type="ECO:0000256" key="1">
    <source>
        <dbReference type="ARBA" id="ARBA00004286"/>
    </source>
</evidence>
<evidence type="ECO:0000256" key="6">
    <source>
        <dbReference type="ARBA" id="ARBA00023306"/>
    </source>
</evidence>
<protein>
    <recommendedName>
        <fullName evidence="7">Nuclear condensin complex subunit 3 C-terminal domain-containing protein</fullName>
    </recommendedName>
</protein>
<reference evidence="8 9" key="1">
    <citation type="journal article" date="2019" name="Sci. Rep.">
        <title>Orb-weaving spider Araneus ventricosus genome elucidates the spidroin gene catalogue.</title>
        <authorList>
            <person name="Kono N."/>
            <person name="Nakamura H."/>
            <person name="Ohtoshi R."/>
            <person name="Moran D.A.P."/>
            <person name="Shinohara A."/>
            <person name="Yoshida Y."/>
            <person name="Fujiwara M."/>
            <person name="Mori M."/>
            <person name="Tomita M."/>
            <person name="Arakawa K."/>
        </authorList>
    </citation>
    <scope>NUCLEOTIDE SEQUENCE [LARGE SCALE GENOMIC DNA]</scope>
</reference>
<comment type="subcellular location">
    <subcellularLocation>
        <location evidence="1">Chromosome</location>
    </subcellularLocation>
</comment>
<dbReference type="InterPro" id="IPR025977">
    <property type="entry name" value="Cnd3_C"/>
</dbReference>
<feature type="domain" description="Nuclear condensin complex subunit 3 C-terminal" evidence="7">
    <location>
        <begin position="2"/>
        <end position="94"/>
    </location>
</feature>
<dbReference type="AlphaFoldDB" id="A0A4Y2CKJ5"/>
<dbReference type="InterPro" id="IPR027165">
    <property type="entry name" value="CND3"/>
</dbReference>
<dbReference type="Proteomes" id="UP000499080">
    <property type="component" value="Unassembled WGS sequence"/>
</dbReference>
<evidence type="ECO:0000256" key="2">
    <source>
        <dbReference type="ARBA" id="ARBA00022454"/>
    </source>
</evidence>
<dbReference type="PANTHER" id="PTHR14418">
    <property type="entry name" value="CONDENSIN COMPLEX SUBUNIT 3-RELATED"/>
    <property type="match status" value="1"/>
</dbReference>
<keyword evidence="2" id="KW-0158">Chromosome</keyword>